<feature type="compositionally biased region" description="Basic and acidic residues" evidence="1">
    <location>
        <begin position="70"/>
        <end position="82"/>
    </location>
</feature>
<feature type="compositionally biased region" description="Polar residues" evidence="1">
    <location>
        <begin position="22"/>
        <end position="38"/>
    </location>
</feature>
<feature type="region of interest" description="Disordered" evidence="1">
    <location>
        <begin position="1"/>
        <end position="82"/>
    </location>
</feature>
<evidence type="ECO:0000256" key="1">
    <source>
        <dbReference type="SAM" id="MobiDB-lite"/>
    </source>
</evidence>
<dbReference type="Proteomes" id="UP001234178">
    <property type="component" value="Unassembled WGS sequence"/>
</dbReference>
<name>A0ABR0ASK3_9CRUS</name>
<gene>
    <name evidence="2" type="ORF">OUZ56_017259</name>
</gene>
<evidence type="ECO:0000313" key="3">
    <source>
        <dbReference type="Proteomes" id="UP001234178"/>
    </source>
</evidence>
<keyword evidence="3" id="KW-1185">Reference proteome</keyword>
<dbReference type="EMBL" id="JAOYFB010000038">
    <property type="protein sequence ID" value="KAK4028079.1"/>
    <property type="molecule type" value="Genomic_DNA"/>
</dbReference>
<accession>A0ABR0ASK3</accession>
<comment type="caution">
    <text evidence="2">The sequence shown here is derived from an EMBL/GenBank/DDBJ whole genome shotgun (WGS) entry which is preliminary data.</text>
</comment>
<reference evidence="2 3" key="1">
    <citation type="journal article" date="2023" name="Nucleic Acids Res.">
        <title>The hologenome of Daphnia magna reveals possible DNA methylation and microbiome-mediated evolution of the host genome.</title>
        <authorList>
            <person name="Chaturvedi A."/>
            <person name="Li X."/>
            <person name="Dhandapani V."/>
            <person name="Marshall H."/>
            <person name="Kissane S."/>
            <person name="Cuenca-Cambronero M."/>
            <person name="Asole G."/>
            <person name="Calvet F."/>
            <person name="Ruiz-Romero M."/>
            <person name="Marangio P."/>
            <person name="Guigo R."/>
            <person name="Rago D."/>
            <person name="Mirbahai L."/>
            <person name="Eastwood N."/>
            <person name="Colbourne J.K."/>
            <person name="Zhou J."/>
            <person name="Mallon E."/>
            <person name="Orsini L."/>
        </authorList>
    </citation>
    <scope>NUCLEOTIDE SEQUENCE [LARGE SCALE GENOMIC DNA]</scope>
    <source>
        <strain evidence="2">LRV0_1</strain>
    </source>
</reference>
<evidence type="ECO:0000313" key="2">
    <source>
        <dbReference type="EMBL" id="KAK4028079.1"/>
    </source>
</evidence>
<proteinExistence type="predicted"/>
<protein>
    <submittedName>
        <fullName evidence="2">Uncharacterized protein</fullName>
    </submittedName>
</protein>
<organism evidence="2 3">
    <name type="scientific">Daphnia magna</name>
    <dbReference type="NCBI Taxonomy" id="35525"/>
    <lineage>
        <taxon>Eukaryota</taxon>
        <taxon>Metazoa</taxon>
        <taxon>Ecdysozoa</taxon>
        <taxon>Arthropoda</taxon>
        <taxon>Crustacea</taxon>
        <taxon>Branchiopoda</taxon>
        <taxon>Diplostraca</taxon>
        <taxon>Cladocera</taxon>
        <taxon>Anomopoda</taxon>
        <taxon>Daphniidae</taxon>
        <taxon>Daphnia</taxon>
    </lineage>
</organism>
<sequence>MYKRKSTKNNKESSSKRPNVPKSGQSDGASGKKSSFPNINVVMVKSDDETDDHALVLPSTSSTLQSNSARTEDTQQAESERL</sequence>
<feature type="compositionally biased region" description="Polar residues" evidence="1">
    <location>
        <begin position="58"/>
        <end position="69"/>
    </location>
</feature>